<dbReference type="EMBL" id="CM047941">
    <property type="protein sequence ID" value="KAI9902592.1"/>
    <property type="molecule type" value="Genomic_DNA"/>
</dbReference>
<organism evidence="1 2">
    <name type="scientific">Trichothecium roseum</name>
    <dbReference type="NCBI Taxonomy" id="47278"/>
    <lineage>
        <taxon>Eukaryota</taxon>
        <taxon>Fungi</taxon>
        <taxon>Dikarya</taxon>
        <taxon>Ascomycota</taxon>
        <taxon>Pezizomycotina</taxon>
        <taxon>Sordariomycetes</taxon>
        <taxon>Hypocreomycetidae</taxon>
        <taxon>Hypocreales</taxon>
        <taxon>Hypocreales incertae sedis</taxon>
        <taxon>Trichothecium</taxon>
    </lineage>
</organism>
<name>A0ACC0V853_9HYPO</name>
<evidence type="ECO:0000313" key="2">
    <source>
        <dbReference type="Proteomes" id="UP001163324"/>
    </source>
</evidence>
<proteinExistence type="predicted"/>
<protein>
    <submittedName>
        <fullName evidence="1">Uncharacterized protein</fullName>
    </submittedName>
</protein>
<reference evidence="1" key="1">
    <citation type="submission" date="2022-10" db="EMBL/GenBank/DDBJ databases">
        <title>Complete Genome of Trichothecium roseum strain YXFP-22015, a Plant Pathogen Isolated from Citrus.</title>
        <authorList>
            <person name="Wang Y."/>
            <person name="Zhu L."/>
        </authorList>
    </citation>
    <scope>NUCLEOTIDE SEQUENCE</scope>
    <source>
        <strain evidence="1">YXFP-22015</strain>
    </source>
</reference>
<accession>A0ACC0V853</accession>
<sequence>MYLATALTPMTSRGRDMELLLAKIPGRVGDEFDGLTLIYEASTQAKRLLHSFLSSASEAVYPQEFSVVPEVAQRVWVQFIYADEACFHSFVSMSAAYLDAITKQSTRSLSNWHHHARALRLISSKISNAQGVTDFALASVIALSLQESLRGQMQHAKLHVEGLFRMVEVRGGLKGLESNPALVEKVKRVDIDVAFKLGLPLHFKYHAIHPDSRAVSPFHLDCELPQLLESALRYIDMDVYLVARDTKRMAYLVSLGAAVHKIEPLVFQEMLTLHCYRLLNIDTVGGKRLINPLARAVHLVLMCFMATCIDLSDRQGILGYPLLCRETKGALDNEGFYQSVEPEANLWALMIFGIAVADPQNMPWLRAKICCAAEQACIVDWRSAKLALNTYGWVPNLHDDRGLNLWNKCHDSICRLGPAVSASL</sequence>
<keyword evidence="2" id="KW-1185">Reference proteome</keyword>
<evidence type="ECO:0000313" key="1">
    <source>
        <dbReference type="EMBL" id="KAI9902592.1"/>
    </source>
</evidence>
<comment type="caution">
    <text evidence="1">The sequence shown here is derived from an EMBL/GenBank/DDBJ whole genome shotgun (WGS) entry which is preliminary data.</text>
</comment>
<gene>
    <name evidence="1" type="ORF">N3K66_001944</name>
</gene>
<dbReference type="Proteomes" id="UP001163324">
    <property type="component" value="Chromosome 2"/>
</dbReference>